<dbReference type="PANTHER" id="PTHR30290">
    <property type="entry name" value="PERIPLASMIC BINDING COMPONENT OF ABC TRANSPORTER"/>
    <property type="match status" value="1"/>
</dbReference>
<evidence type="ECO:0000256" key="3">
    <source>
        <dbReference type="SAM" id="SignalP"/>
    </source>
</evidence>
<dbReference type="AlphaFoldDB" id="A0A2W5QFZ3"/>
<dbReference type="InterPro" id="IPR023765">
    <property type="entry name" value="SBP_5_CS"/>
</dbReference>
<dbReference type="Gene3D" id="3.10.105.10">
    <property type="entry name" value="Dipeptide-binding Protein, Domain 3"/>
    <property type="match status" value="1"/>
</dbReference>
<comment type="similarity">
    <text evidence="1">Belongs to the bacterial solute-binding protein 5 family.</text>
</comment>
<dbReference type="EMBL" id="QFPP01000020">
    <property type="protein sequence ID" value="PZQ77421.1"/>
    <property type="molecule type" value="Genomic_DNA"/>
</dbReference>
<reference evidence="5 6" key="1">
    <citation type="submission" date="2017-08" db="EMBL/GenBank/DDBJ databases">
        <title>Infants hospitalized years apart are colonized by the same room-sourced microbial strains.</title>
        <authorList>
            <person name="Brooks B."/>
            <person name="Olm M.R."/>
            <person name="Firek B.A."/>
            <person name="Baker R."/>
            <person name="Thomas B.C."/>
            <person name="Morowitz M.J."/>
            <person name="Banfield J.F."/>
        </authorList>
    </citation>
    <scope>NUCLEOTIDE SEQUENCE [LARGE SCALE GENOMIC DNA]</scope>
    <source>
        <strain evidence="5">S2_005_003_R2_41</strain>
    </source>
</reference>
<dbReference type="PROSITE" id="PS01040">
    <property type="entry name" value="SBP_BACTERIAL_5"/>
    <property type="match status" value="1"/>
</dbReference>
<dbReference type="Pfam" id="PF00496">
    <property type="entry name" value="SBP_bac_5"/>
    <property type="match status" value="1"/>
</dbReference>
<sequence length="528" mass="56431">MTSPFLIGFRGVLLAAASGAWAALALAPAHAQAADVPKRGGTLVIAVNADPRSLEPGINRDSNSDIVVNHLFEGLVGYRTDLSVGPALANSWSISPDGLSYTFKLREGVSFHNGEKLSAAAVKWSWERKISQSNWLCARFFNGQAGLKVEAVEAPDPSTVVFKLAKPSGLFLTQLANVQCGVLVASPASAGADGSWTPIGTGPFKMGSWKRGDALTLNRYDGYVPSKAPASGYSGARIAHVDAVRFQVIPDADAAVAAVKTGAVDIVPDLDSSKMAELKSGGAKVMTAPGLTWSALLIQTDDPLLKNQSLRQAIAHGIDLAQLTAVRSNGLAKPNPSGVAESMRAFSPEFLEWPKYDPAAAAALIRKAGYKGEVIKLQTNKRTVGMYDSAVMIQAMLSAVGLNVQLEVLDWSAQLDNYVNGRFQLSSFAFSPRFDPSLMYAAFVADKATAKWAQWGSQSARDLLQESSATTDEDARTAIFKRMHAQMRTEVPIIGLFYSPTVEAVGRAVRGYEPWASGRPLAWTAWKE</sequence>
<dbReference type="PANTHER" id="PTHR30290:SF38">
    <property type="entry name" value="D,D-DIPEPTIDE-BINDING PERIPLASMIC PROTEIN DDPA-RELATED"/>
    <property type="match status" value="1"/>
</dbReference>
<evidence type="ECO:0000259" key="4">
    <source>
        <dbReference type="Pfam" id="PF00496"/>
    </source>
</evidence>
<dbReference type="InterPro" id="IPR030678">
    <property type="entry name" value="Peptide/Ni-bd"/>
</dbReference>
<gene>
    <name evidence="5" type="ORF">DI563_03770</name>
</gene>
<dbReference type="InterPro" id="IPR000914">
    <property type="entry name" value="SBP_5_dom"/>
</dbReference>
<feature type="signal peptide" evidence="3">
    <location>
        <begin position="1"/>
        <end position="33"/>
    </location>
</feature>
<dbReference type="Gene3D" id="3.40.190.10">
    <property type="entry name" value="Periplasmic binding protein-like II"/>
    <property type="match status" value="1"/>
</dbReference>
<evidence type="ECO:0000313" key="5">
    <source>
        <dbReference type="EMBL" id="PZQ77421.1"/>
    </source>
</evidence>
<evidence type="ECO:0000256" key="2">
    <source>
        <dbReference type="ARBA" id="ARBA00022729"/>
    </source>
</evidence>
<keyword evidence="2 3" id="KW-0732">Signal</keyword>
<dbReference type="Gene3D" id="3.90.76.10">
    <property type="entry name" value="Dipeptide-binding Protein, Domain 1"/>
    <property type="match status" value="1"/>
</dbReference>
<proteinExistence type="inferred from homology"/>
<dbReference type="InterPro" id="IPR039424">
    <property type="entry name" value="SBP_5"/>
</dbReference>
<dbReference type="GO" id="GO:0030288">
    <property type="term" value="C:outer membrane-bounded periplasmic space"/>
    <property type="evidence" value="ECO:0007669"/>
    <property type="project" value="UniProtKB-ARBA"/>
</dbReference>
<dbReference type="GO" id="GO:0043190">
    <property type="term" value="C:ATP-binding cassette (ABC) transporter complex"/>
    <property type="evidence" value="ECO:0007669"/>
    <property type="project" value="InterPro"/>
</dbReference>
<evidence type="ECO:0000313" key="6">
    <source>
        <dbReference type="Proteomes" id="UP000249135"/>
    </source>
</evidence>
<organism evidence="5 6">
    <name type="scientific">Variovorax paradoxus</name>
    <dbReference type="NCBI Taxonomy" id="34073"/>
    <lineage>
        <taxon>Bacteria</taxon>
        <taxon>Pseudomonadati</taxon>
        <taxon>Pseudomonadota</taxon>
        <taxon>Betaproteobacteria</taxon>
        <taxon>Burkholderiales</taxon>
        <taxon>Comamonadaceae</taxon>
        <taxon>Variovorax</taxon>
    </lineage>
</organism>
<dbReference type="SUPFAM" id="SSF53850">
    <property type="entry name" value="Periplasmic binding protein-like II"/>
    <property type="match status" value="1"/>
</dbReference>
<dbReference type="GO" id="GO:1904680">
    <property type="term" value="F:peptide transmembrane transporter activity"/>
    <property type="evidence" value="ECO:0007669"/>
    <property type="project" value="TreeGrafter"/>
</dbReference>
<protein>
    <submittedName>
        <fullName evidence="5">ABC transporter substrate-binding protein</fullName>
    </submittedName>
</protein>
<dbReference type="GO" id="GO:0015833">
    <property type="term" value="P:peptide transport"/>
    <property type="evidence" value="ECO:0007669"/>
    <property type="project" value="TreeGrafter"/>
</dbReference>
<accession>A0A2W5QFZ3</accession>
<name>A0A2W5QFZ3_VARPD</name>
<evidence type="ECO:0000256" key="1">
    <source>
        <dbReference type="ARBA" id="ARBA00005695"/>
    </source>
</evidence>
<feature type="domain" description="Solute-binding protein family 5" evidence="4">
    <location>
        <begin position="84"/>
        <end position="441"/>
    </location>
</feature>
<dbReference type="Proteomes" id="UP000249135">
    <property type="component" value="Unassembled WGS sequence"/>
</dbReference>
<feature type="chain" id="PRO_5015986728" evidence="3">
    <location>
        <begin position="34"/>
        <end position="528"/>
    </location>
</feature>
<dbReference type="PIRSF" id="PIRSF002741">
    <property type="entry name" value="MppA"/>
    <property type="match status" value="1"/>
</dbReference>
<comment type="caution">
    <text evidence="5">The sequence shown here is derived from an EMBL/GenBank/DDBJ whole genome shotgun (WGS) entry which is preliminary data.</text>
</comment>